<evidence type="ECO:0000313" key="7">
    <source>
        <dbReference type="EMBL" id="MFC5519997.1"/>
    </source>
</evidence>
<keyword evidence="3" id="KW-0324">Glycolysis</keyword>
<evidence type="ECO:0000256" key="1">
    <source>
        <dbReference type="ARBA" id="ARBA00023015"/>
    </source>
</evidence>
<dbReference type="InterPro" id="IPR001347">
    <property type="entry name" value="SIS_dom"/>
</dbReference>
<evidence type="ECO:0000259" key="5">
    <source>
        <dbReference type="PROSITE" id="PS51071"/>
    </source>
</evidence>
<feature type="domain" description="SIS" evidence="6">
    <location>
        <begin position="173"/>
        <end position="310"/>
    </location>
</feature>
<keyword evidence="1" id="KW-0805">Transcription regulation</keyword>
<evidence type="ECO:0000313" key="8">
    <source>
        <dbReference type="Proteomes" id="UP001596084"/>
    </source>
</evidence>
<dbReference type="InterPro" id="IPR047640">
    <property type="entry name" value="RpiR-like"/>
</dbReference>
<dbReference type="InterPro" id="IPR035472">
    <property type="entry name" value="RpiR-like_SIS"/>
</dbReference>
<dbReference type="Gene3D" id="1.10.10.10">
    <property type="entry name" value="Winged helix-like DNA-binding domain superfamily/Winged helix DNA-binding domain"/>
    <property type="match status" value="1"/>
</dbReference>
<protein>
    <submittedName>
        <fullName evidence="7">MurR/RpiR family transcriptional regulator</fullName>
    </submittedName>
</protein>
<gene>
    <name evidence="7" type="ORF">ACFPP7_03580</name>
</gene>
<proteinExistence type="predicted"/>
<dbReference type="Pfam" id="PF01380">
    <property type="entry name" value="SIS"/>
    <property type="match status" value="1"/>
</dbReference>
<keyword evidence="8" id="KW-1185">Reference proteome</keyword>
<sequence length="326" mass="35678">MSYDNLRHVAAGSRPQECPLPPQGMILQAAAHRPAPPRITGVEPLLQHISAEFEHLSKQHKVIARYVERHRDVIGMEKIQCVAERCGVKPSAIVRFAKHFGFHGYLELKAVFRGGIESPNALSRVYQDRIYDALAETSAHLSSADVTHEFIRGALAGMKELQRDLHDTALGEAVELMANTQTLWVAGARFAFPVATYLAYALQHTNKSIQLLTHIGSMQEGQLRGIRANDVMIAVSFSPYAEETLTAAQIAVSHGAKLITITDSRVSALAREAEVVLLVQENCTFGFRTMTNSMALAQGIFVALAYRLEKKNVSLSSTAASSETAT</sequence>
<accession>A0ABW0Q7C8</accession>
<dbReference type="InterPro" id="IPR000281">
    <property type="entry name" value="HTH_RpiR"/>
</dbReference>
<dbReference type="PANTHER" id="PTHR30514:SF20">
    <property type="entry name" value="TRANSCRIPTIONAL REGULATOR"/>
    <property type="match status" value="1"/>
</dbReference>
<keyword evidence="4" id="KW-0804">Transcription</keyword>
<dbReference type="InterPro" id="IPR009057">
    <property type="entry name" value="Homeodomain-like_sf"/>
</dbReference>
<organism evidence="7 8">
    <name type="scientific">Polaromonas jejuensis</name>
    <dbReference type="NCBI Taxonomy" id="457502"/>
    <lineage>
        <taxon>Bacteria</taxon>
        <taxon>Pseudomonadati</taxon>
        <taxon>Pseudomonadota</taxon>
        <taxon>Betaproteobacteria</taxon>
        <taxon>Burkholderiales</taxon>
        <taxon>Comamonadaceae</taxon>
        <taxon>Polaromonas</taxon>
    </lineage>
</organism>
<evidence type="ECO:0000256" key="4">
    <source>
        <dbReference type="ARBA" id="ARBA00023163"/>
    </source>
</evidence>
<dbReference type="Gene3D" id="3.40.50.10490">
    <property type="entry name" value="Glucose-6-phosphate isomerase like protein, domain 1"/>
    <property type="match status" value="1"/>
</dbReference>
<dbReference type="RefSeq" id="WP_245660740.1">
    <property type="nucleotide sequence ID" value="NZ_JBHSMX010000008.1"/>
</dbReference>
<evidence type="ECO:0000259" key="6">
    <source>
        <dbReference type="PROSITE" id="PS51464"/>
    </source>
</evidence>
<name>A0ABW0Q7C8_9BURK</name>
<dbReference type="InterPro" id="IPR046348">
    <property type="entry name" value="SIS_dom_sf"/>
</dbReference>
<dbReference type="EMBL" id="JBHSMX010000008">
    <property type="protein sequence ID" value="MFC5519997.1"/>
    <property type="molecule type" value="Genomic_DNA"/>
</dbReference>
<comment type="caution">
    <text evidence="7">The sequence shown here is derived from an EMBL/GenBank/DDBJ whole genome shotgun (WGS) entry which is preliminary data.</text>
</comment>
<evidence type="ECO:0000256" key="3">
    <source>
        <dbReference type="ARBA" id="ARBA00023152"/>
    </source>
</evidence>
<dbReference type="PANTHER" id="PTHR30514">
    <property type="entry name" value="GLUCOKINASE"/>
    <property type="match status" value="1"/>
</dbReference>
<dbReference type="SUPFAM" id="SSF46689">
    <property type="entry name" value="Homeodomain-like"/>
    <property type="match status" value="1"/>
</dbReference>
<reference evidence="8" key="1">
    <citation type="journal article" date="2019" name="Int. J. Syst. Evol. Microbiol.">
        <title>The Global Catalogue of Microorganisms (GCM) 10K type strain sequencing project: providing services to taxonomists for standard genome sequencing and annotation.</title>
        <authorList>
            <consortium name="The Broad Institute Genomics Platform"/>
            <consortium name="The Broad Institute Genome Sequencing Center for Infectious Disease"/>
            <person name="Wu L."/>
            <person name="Ma J."/>
        </authorList>
    </citation>
    <scope>NUCLEOTIDE SEQUENCE [LARGE SCALE GENOMIC DNA]</scope>
    <source>
        <strain evidence="8">CGMCC 4.7277</strain>
    </source>
</reference>
<evidence type="ECO:0000256" key="2">
    <source>
        <dbReference type="ARBA" id="ARBA00023125"/>
    </source>
</evidence>
<dbReference type="Proteomes" id="UP001596084">
    <property type="component" value="Unassembled WGS sequence"/>
</dbReference>
<dbReference type="Pfam" id="PF01418">
    <property type="entry name" value="HTH_6"/>
    <property type="match status" value="1"/>
</dbReference>
<dbReference type="PROSITE" id="PS51071">
    <property type="entry name" value="HTH_RPIR"/>
    <property type="match status" value="1"/>
</dbReference>
<dbReference type="InterPro" id="IPR036388">
    <property type="entry name" value="WH-like_DNA-bd_sf"/>
</dbReference>
<dbReference type="SUPFAM" id="SSF53697">
    <property type="entry name" value="SIS domain"/>
    <property type="match status" value="1"/>
</dbReference>
<keyword evidence="2" id="KW-0238">DNA-binding</keyword>
<dbReference type="CDD" id="cd05013">
    <property type="entry name" value="SIS_RpiR"/>
    <property type="match status" value="1"/>
</dbReference>
<feature type="domain" description="HTH rpiR-type" evidence="5">
    <location>
        <begin position="43"/>
        <end position="119"/>
    </location>
</feature>
<dbReference type="PROSITE" id="PS51464">
    <property type="entry name" value="SIS"/>
    <property type="match status" value="1"/>
</dbReference>